<reference evidence="7" key="1">
    <citation type="submission" date="2023-01" db="EMBL/GenBank/DDBJ databases">
        <title>The growth and conidiation of Purpureocillium lavendulum are regulated by nitrogen source and histone H3K14 acetylation.</title>
        <authorList>
            <person name="Tang P."/>
            <person name="Han J."/>
            <person name="Zhang C."/>
            <person name="Tang P."/>
            <person name="Qi F."/>
            <person name="Zhang K."/>
            <person name="Liang L."/>
        </authorList>
    </citation>
    <scope>NUCLEOTIDE SEQUENCE</scope>
    <source>
        <strain evidence="7">YMF1.00683</strain>
    </source>
</reference>
<dbReference type="GO" id="GO:0006979">
    <property type="term" value="P:response to oxidative stress"/>
    <property type="evidence" value="ECO:0007669"/>
    <property type="project" value="InterPro"/>
</dbReference>
<comment type="similarity">
    <text evidence="2">Belongs to the SVF1 family.</text>
</comment>
<keyword evidence="3" id="KW-0963">Cytoplasm</keyword>
<dbReference type="AlphaFoldDB" id="A0AB34G0T5"/>
<feature type="region of interest" description="Disordered" evidence="4">
    <location>
        <begin position="556"/>
        <end position="575"/>
    </location>
</feature>
<evidence type="ECO:0000313" key="8">
    <source>
        <dbReference type="Proteomes" id="UP001163105"/>
    </source>
</evidence>
<gene>
    <name evidence="7" type="ORF">O9K51_02997</name>
</gene>
<organism evidence="7 8">
    <name type="scientific">Purpureocillium lavendulum</name>
    <dbReference type="NCBI Taxonomy" id="1247861"/>
    <lineage>
        <taxon>Eukaryota</taxon>
        <taxon>Fungi</taxon>
        <taxon>Dikarya</taxon>
        <taxon>Ascomycota</taxon>
        <taxon>Pezizomycotina</taxon>
        <taxon>Sordariomycetes</taxon>
        <taxon>Hypocreomycetidae</taxon>
        <taxon>Hypocreales</taxon>
        <taxon>Ophiocordycipitaceae</taxon>
        <taxon>Purpureocillium</taxon>
    </lineage>
</organism>
<evidence type="ECO:0000313" key="7">
    <source>
        <dbReference type="EMBL" id="KAJ6444601.1"/>
    </source>
</evidence>
<dbReference type="Pfam" id="PF17187">
    <property type="entry name" value="Svf1_C"/>
    <property type="match status" value="1"/>
</dbReference>
<keyword evidence="8" id="KW-1185">Reference proteome</keyword>
<evidence type="ECO:0000256" key="4">
    <source>
        <dbReference type="SAM" id="MobiDB-lite"/>
    </source>
</evidence>
<evidence type="ECO:0000256" key="1">
    <source>
        <dbReference type="ARBA" id="ARBA00004496"/>
    </source>
</evidence>
<sequence length="667" mass="73460">MPLLPLLDAHWAGGGLGTHGMYRACLPSGIACLPASAWLARFAPPCRIQSDTARSGEFSLDKPRDPIPPDPELHSIQIPSENAASAMFNWAKQQLANVAGTQEPIYGPSAIKSVAVEAETKPYTEISRDDLKWQAMESTCVETESFYLFSDTGDIALAQVIYSNVAYVFTRAQFNSKVFSKDPSKPHLWCSTPLNNVEFSEDKTSFYADDCAVELSEDGNSYSIKSMNDERSIVNVKITKAAPGFQAGETGTTKFGTDLENPWGVMRHAFWPRCIVEGTITTSDGPIDFKGRALYSYAIQGMKPHHAAARWNFVDFQGPNYSAILMEFTTPPSYGTTSVIVGGIVKDGEIVAAGCDMEALHTTVNNDAENEWPEPSHVKFVWSNKDKNGKPVEAVIEGHLGDRVDRVDVMAEVPGFVKKIVAGAAGTKPYIYQYSPKVTLKLKIGDEEINEEGQMFTEATPPTSDMTDASIHIREMSSSAHRTGAAAAAYTPIVPSPLNPRSQEEAARALRRRRAGRALRRRNVGMSPAQRLLRYKAAEAWRTEATRRELARWERRTAAESTARQMKTATLRPDRTTRGDAAALVDVRARHLGLDPREGDGREKSDGEGSEDAEGEEVTEQQDEYLFHMPDLGFFTPRRVVLAVGRMRMLPTLRMDALVRSGETAAT</sequence>
<dbReference type="SUPFAM" id="SSF159245">
    <property type="entry name" value="AttH-like"/>
    <property type="match status" value="1"/>
</dbReference>
<dbReference type="PANTHER" id="PTHR47107:SF1">
    <property type="entry name" value="CERAMIDE-BINDING PROTEIN SVF1-RELATED"/>
    <property type="match status" value="1"/>
</dbReference>
<dbReference type="InterPro" id="IPR051385">
    <property type="entry name" value="Ceramide-binding_SVF1"/>
</dbReference>
<dbReference type="Pfam" id="PF08622">
    <property type="entry name" value="Svf1"/>
    <property type="match status" value="1"/>
</dbReference>
<name>A0AB34G0T5_9HYPO</name>
<evidence type="ECO:0000256" key="2">
    <source>
        <dbReference type="ARBA" id="ARBA00009069"/>
    </source>
</evidence>
<dbReference type="EMBL" id="JAQHRD010000002">
    <property type="protein sequence ID" value="KAJ6444601.1"/>
    <property type="molecule type" value="Genomic_DNA"/>
</dbReference>
<feature type="domain" description="Svf1-like N-terminal" evidence="5">
    <location>
        <begin position="141"/>
        <end position="300"/>
    </location>
</feature>
<evidence type="ECO:0000259" key="6">
    <source>
        <dbReference type="Pfam" id="PF17187"/>
    </source>
</evidence>
<feature type="compositionally biased region" description="Basic and acidic residues" evidence="4">
    <location>
        <begin position="589"/>
        <end position="607"/>
    </location>
</feature>
<protein>
    <submittedName>
        <fullName evidence="7">Prp 4 CRoW domain-containing protein</fullName>
    </submittedName>
</protein>
<accession>A0AB34G0T5</accession>
<evidence type="ECO:0000256" key="3">
    <source>
        <dbReference type="ARBA" id="ARBA00022490"/>
    </source>
</evidence>
<dbReference type="InterPro" id="IPR013931">
    <property type="entry name" value="Svf1-like_N"/>
</dbReference>
<evidence type="ECO:0000259" key="5">
    <source>
        <dbReference type="Pfam" id="PF08622"/>
    </source>
</evidence>
<feature type="domain" description="Svf1-like C-terminal" evidence="6">
    <location>
        <begin position="302"/>
        <end position="460"/>
    </location>
</feature>
<dbReference type="GO" id="GO:0005737">
    <property type="term" value="C:cytoplasm"/>
    <property type="evidence" value="ECO:0007669"/>
    <property type="project" value="UniProtKB-SubCell"/>
</dbReference>
<dbReference type="PANTHER" id="PTHR47107">
    <property type="entry name" value="SVF1-LIKE PROTEIN YDR222W-RELATED"/>
    <property type="match status" value="1"/>
</dbReference>
<feature type="compositionally biased region" description="Acidic residues" evidence="4">
    <location>
        <begin position="608"/>
        <end position="619"/>
    </location>
</feature>
<dbReference type="InterPro" id="IPR033394">
    <property type="entry name" value="Svf1-like_C"/>
</dbReference>
<feature type="region of interest" description="Disordered" evidence="4">
    <location>
        <begin position="589"/>
        <end position="619"/>
    </location>
</feature>
<comment type="subcellular location">
    <subcellularLocation>
        <location evidence="1">Cytoplasm</location>
    </subcellularLocation>
</comment>
<proteinExistence type="inferred from homology"/>
<dbReference type="Proteomes" id="UP001163105">
    <property type="component" value="Unassembled WGS sequence"/>
</dbReference>
<comment type="caution">
    <text evidence="7">The sequence shown here is derived from an EMBL/GenBank/DDBJ whole genome shotgun (WGS) entry which is preliminary data.</text>
</comment>